<evidence type="ECO:0000313" key="2">
    <source>
        <dbReference type="EMBL" id="GAJ24617.1"/>
    </source>
</evidence>
<dbReference type="PANTHER" id="PTHR28037:SF1">
    <property type="entry name" value="ALCOHOL O-ACETYLTRANSFERASE 1-RELATED"/>
    <property type="match status" value="1"/>
</dbReference>
<dbReference type="InterPro" id="IPR001242">
    <property type="entry name" value="Condensation_dom"/>
</dbReference>
<sequence length="140" mass="16378">MKRKLNSFERRFFRSPNQTISIVARIKGYISEDDLKGALYKVGQQHLLLGVRIYLDENNEPWYTNEKVPENPLRVVQRTSDEDWNRELLNEYKIRFKLATGPLARFVLLQSHEISEILIICHHVICDGTSLAILARDLLL</sequence>
<protein>
    <recommendedName>
        <fullName evidence="1">Condensation domain-containing protein</fullName>
    </recommendedName>
</protein>
<dbReference type="InterPro" id="IPR023213">
    <property type="entry name" value="CAT-like_dom_sf"/>
</dbReference>
<dbReference type="InterPro" id="IPR052058">
    <property type="entry name" value="Alcohol_O-acetyltransferase"/>
</dbReference>
<accession>X1VU28</accession>
<dbReference type="GO" id="GO:0003824">
    <property type="term" value="F:catalytic activity"/>
    <property type="evidence" value="ECO:0007669"/>
    <property type="project" value="InterPro"/>
</dbReference>
<proteinExistence type="predicted"/>
<name>X1VU28_9ZZZZ</name>
<gene>
    <name evidence="2" type="ORF">S12H4_56152</name>
</gene>
<dbReference type="AlphaFoldDB" id="X1VU28"/>
<dbReference type="SUPFAM" id="SSF52777">
    <property type="entry name" value="CoA-dependent acyltransferases"/>
    <property type="match status" value="1"/>
</dbReference>
<reference evidence="2" key="1">
    <citation type="journal article" date="2014" name="Front. Microbiol.">
        <title>High frequency of phylogenetically diverse reductive dehalogenase-homologous genes in deep subseafloor sedimentary metagenomes.</title>
        <authorList>
            <person name="Kawai M."/>
            <person name="Futagami T."/>
            <person name="Toyoda A."/>
            <person name="Takaki Y."/>
            <person name="Nishi S."/>
            <person name="Hori S."/>
            <person name="Arai W."/>
            <person name="Tsubouchi T."/>
            <person name="Morono Y."/>
            <person name="Uchiyama I."/>
            <person name="Ito T."/>
            <person name="Fujiyama A."/>
            <person name="Inagaki F."/>
            <person name="Takami H."/>
        </authorList>
    </citation>
    <scope>NUCLEOTIDE SEQUENCE</scope>
    <source>
        <strain evidence="2">Expedition CK06-06</strain>
    </source>
</reference>
<organism evidence="2">
    <name type="scientific">marine sediment metagenome</name>
    <dbReference type="NCBI Taxonomy" id="412755"/>
    <lineage>
        <taxon>unclassified sequences</taxon>
        <taxon>metagenomes</taxon>
        <taxon>ecological metagenomes</taxon>
    </lineage>
</organism>
<comment type="caution">
    <text evidence="2">The sequence shown here is derived from an EMBL/GenBank/DDBJ whole genome shotgun (WGS) entry which is preliminary data.</text>
</comment>
<feature type="non-terminal residue" evidence="2">
    <location>
        <position position="140"/>
    </location>
</feature>
<feature type="domain" description="Condensation" evidence="1">
    <location>
        <begin position="20"/>
        <end position="138"/>
    </location>
</feature>
<dbReference type="Gene3D" id="3.30.559.10">
    <property type="entry name" value="Chloramphenicol acetyltransferase-like domain"/>
    <property type="match status" value="1"/>
</dbReference>
<dbReference type="PANTHER" id="PTHR28037">
    <property type="entry name" value="ALCOHOL O-ACETYLTRANSFERASE 1-RELATED"/>
    <property type="match status" value="1"/>
</dbReference>
<dbReference type="EMBL" id="BARW01036115">
    <property type="protein sequence ID" value="GAJ24617.1"/>
    <property type="molecule type" value="Genomic_DNA"/>
</dbReference>
<dbReference type="Pfam" id="PF00668">
    <property type="entry name" value="Condensation"/>
    <property type="match status" value="1"/>
</dbReference>
<evidence type="ECO:0000259" key="1">
    <source>
        <dbReference type="Pfam" id="PF00668"/>
    </source>
</evidence>